<comment type="caution">
    <text evidence="1">The sequence shown here is derived from an EMBL/GenBank/DDBJ whole genome shotgun (WGS) entry which is preliminary data.</text>
</comment>
<accession>A0A1J5RN25</accession>
<name>A0A1J5RN25_9ZZZZ</name>
<sequence length="206" mass="22271">MIQLRRFPLAALAAFLLAAPLARAADAPPPAAALALDSADLLKAYIFATAHQTPPPAEFTRYMGDDVQGGPDGAARARAAMNRVRGHPAVVFTLDNIALHAYDPARKAFPMDNKIFVPGQEYSFDVSPYHYVFTNPDGLNPLPCADAAEIARIGTLIKADPWLRLRVYGRVAGADLIQHRLSIRLVRVELLDRQGALLSSPLPDGP</sequence>
<reference evidence="1" key="1">
    <citation type="submission" date="2016-10" db="EMBL/GenBank/DDBJ databases">
        <title>Sequence of Gallionella enrichment culture.</title>
        <authorList>
            <person name="Poehlein A."/>
            <person name="Muehling M."/>
            <person name="Daniel R."/>
        </authorList>
    </citation>
    <scope>NUCLEOTIDE SEQUENCE</scope>
</reference>
<organism evidence="1">
    <name type="scientific">mine drainage metagenome</name>
    <dbReference type="NCBI Taxonomy" id="410659"/>
    <lineage>
        <taxon>unclassified sequences</taxon>
        <taxon>metagenomes</taxon>
        <taxon>ecological metagenomes</taxon>
    </lineage>
</organism>
<dbReference type="EMBL" id="MLJW01000137">
    <property type="protein sequence ID" value="OIQ97137.1"/>
    <property type="molecule type" value="Genomic_DNA"/>
</dbReference>
<dbReference type="AlphaFoldDB" id="A0A1J5RN25"/>
<gene>
    <name evidence="1" type="ORF">GALL_208360</name>
</gene>
<proteinExistence type="predicted"/>
<protein>
    <submittedName>
        <fullName evidence="1">Uncharacterized protein</fullName>
    </submittedName>
</protein>
<evidence type="ECO:0000313" key="1">
    <source>
        <dbReference type="EMBL" id="OIQ97137.1"/>
    </source>
</evidence>